<feature type="compositionally biased region" description="Low complexity" evidence="1">
    <location>
        <begin position="1008"/>
        <end position="1021"/>
    </location>
</feature>
<feature type="compositionally biased region" description="Low complexity" evidence="1">
    <location>
        <begin position="837"/>
        <end position="852"/>
    </location>
</feature>
<feature type="compositionally biased region" description="Basic and acidic residues" evidence="1">
    <location>
        <begin position="459"/>
        <end position="468"/>
    </location>
</feature>
<evidence type="ECO:0008006" key="4">
    <source>
        <dbReference type="Google" id="ProtNLM"/>
    </source>
</evidence>
<feature type="compositionally biased region" description="Acidic residues" evidence="1">
    <location>
        <begin position="258"/>
        <end position="271"/>
    </location>
</feature>
<feature type="compositionally biased region" description="Acidic residues" evidence="1">
    <location>
        <begin position="62"/>
        <end position="74"/>
    </location>
</feature>
<feature type="compositionally biased region" description="Low complexity" evidence="1">
    <location>
        <begin position="868"/>
        <end position="901"/>
    </location>
</feature>
<organism evidence="2 3">
    <name type="scientific">Dichomitus squalens</name>
    <dbReference type="NCBI Taxonomy" id="114155"/>
    <lineage>
        <taxon>Eukaryota</taxon>
        <taxon>Fungi</taxon>
        <taxon>Dikarya</taxon>
        <taxon>Basidiomycota</taxon>
        <taxon>Agaricomycotina</taxon>
        <taxon>Agaricomycetes</taxon>
        <taxon>Polyporales</taxon>
        <taxon>Polyporaceae</taxon>
        <taxon>Dichomitus</taxon>
    </lineage>
</organism>
<feature type="compositionally biased region" description="Polar residues" evidence="1">
    <location>
        <begin position="392"/>
        <end position="404"/>
    </location>
</feature>
<feature type="compositionally biased region" description="Low complexity" evidence="1">
    <location>
        <begin position="936"/>
        <end position="949"/>
    </location>
</feature>
<feature type="compositionally biased region" description="Acidic residues" evidence="1">
    <location>
        <begin position="604"/>
        <end position="630"/>
    </location>
</feature>
<feature type="region of interest" description="Disordered" evidence="1">
    <location>
        <begin position="1038"/>
        <end position="1063"/>
    </location>
</feature>
<evidence type="ECO:0000313" key="2">
    <source>
        <dbReference type="EMBL" id="TBU53629.1"/>
    </source>
</evidence>
<proteinExistence type="predicted"/>
<feature type="compositionally biased region" description="Polar residues" evidence="1">
    <location>
        <begin position="186"/>
        <end position="200"/>
    </location>
</feature>
<reference evidence="2 3" key="1">
    <citation type="submission" date="2019-01" db="EMBL/GenBank/DDBJ databases">
        <title>Draft genome sequences of three monokaryotic isolates of the white-rot basidiomycete fungus Dichomitus squalens.</title>
        <authorList>
            <consortium name="DOE Joint Genome Institute"/>
            <person name="Lopez S.C."/>
            <person name="Andreopoulos B."/>
            <person name="Pangilinan J."/>
            <person name="Lipzen A."/>
            <person name="Riley R."/>
            <person name="Ahrendt S."/>
            <person name="Ng V."/>
            <person name="Barry K."/>
            <person name="Daum C."/>
            <person name="Grigoriev I.V."/>
            <person name="Hilden K.S."/>
            <person name="Makela M.R."/>
            <person name="de Vries R.P."/>
        </authorList>
    </citation>
    <scope>NUCLEOTIDE SEQUENCE [LARGE SCALE GENOMIC DNA]</scope>
    <source>
        <strain evidence="2 3">CBS 464.89</strain>
    </source>
</reference>
<feature type="compositionally biased region" description="Polar residues" evidence="1">
    <location>
        <begin position="904"/>
        <end position="917"/>
    </location>
</feature>
<feature type="region of interest" description="Disordered" evidence="1">
    <location>
        <begin position="51"/>
        <end position="88"/>
    </location>
</feature>
<evidence type="ECO:0000256" key="1">
    <source>
        <dbReference type="SAM" id="MobiDB-lite"/>
    </source>
</evidence>
<feature type="compositionally biased region" description="Low complexity" evidence="1">
    <location>
        <begin position="812"/>
        <end position="828"/>
    </location>
</feature>
<feature type="region of interest" description="Disordered" evidence="1">
    <location>
        <begin position="496"/>
        <end position="520"/>
    </location>
</feature>
<feature type="region of interest" description="Disordered" evidence="1">
    <location>
        <begin position="725"/>
        <end position="1023"/>
    </location>
</feature>
<protein>
    <recommendedName>
        <fullName evidence="4">SAP domain-containing protein</fullName>
    </recommendedName>
</protein>
<sequence>MATTTQILSNSPALHSLKRDQLVRLCKIHHIKANGKNSELIERLKQRALELPPEELNQSEDVTPEEDDRMEDVQDIPGGMPVDAEPAPVPDTATNGDDYDMQDVVLTSRFSIPRPSEQWEVVMEDIEELDETMGTASSKNSLRTVSNREFGTHMSKSSVSSSIKALATSLGIKRVASKASHHTHTTDSANNTINSPSKMPSFSPGKLLGVGGGNSTRARDSLAEHAIPYDHIPPSDSLPETDHFKFSTPDSSILGLDADADDGDNDNDSDANGDAKSTARSSVRLGPAGVRSTIRLVSHPAAVKSARGDDYAFSYNMSPPKLPVVKTDFDIVAGTPGTVRTLNVWPATPRSVAPSVEGEGRLYPKLPLDEDGGEGMPGGMHVAAATPAKPIMTSTSQGKGTSTPGPVDQPDMFSPSKRTTSPVADDSAAPTPARGTSVPRSAPFLFGSPLPRRPSPVKKGKETAKGENGEATAAAGVSNAAFDGIAKSVLEEMHRRLAEANKDKPASSSNQTAQPLFTLTSTTAEMQDRFAKVHEAEFSKMDSIATHYAARRPAKRKSDALGRGASGRPSAGQKRRSSAAGARVISAGARRNKNKIAVPGGFGADDEDDEEQEDEDGKEEGEGEGEEEDDAGARRSSKRMRITEGWDVHRAGQRVSLAPPLPPAEEERKMREREAVKRELNAAKARRRSSRGRPSIGAPQAKAKSRFGFLGAAKSLVRNVWNMGGGSKAKAAPANPPPSSIPVPKASQTPAVATADKKGENGKANAAHMPSKVPGTSSVAFATNARKASGSQANKLLKPPPPATDAKNSATITSTKSGSSRSRSPIPSFNVTVPSGTIRSTATAASRPSSIAGTARSRVSDTNAGNGTATSRQTARTSTVSSMGTRTSVTSGSTAVSSMGTRRSFASTNTLASTSSKADAKSPEMKDQPSLRKRTSSLLAPTASSLAKTIGRTSGLPSVAEAQKEKPKRTSVAQVSSSSKAAITSPQSHSPSSPRPTRIFSQPLTNFASSPAPSVSPASPVYHPSLTSAAAAIMGDAVSSPSKIPRPAVIPPKPKQLVARKPRISRSKVIAKLGAQRAAAAQGSSLGSPSAKGARTRSSMGARRSFGGVKPGRASAGSEIMRSAVKKRARQSEYIRRKSRVTSENDSVAGED</sequence>
<dbReference type="AlphaFoldDB" id="A0A4Q9PFB6"/>
<feature type="compositionally biased region" description="Low complexity" evidence="1">
    <location>
        <begin position="971"/>
        <end position="996"/>
    </location>
</feature>
<dbReference type="EMBL" id="ML145209">
    <property type="protein sequence ID" value="TBU53629.1"/>
    <property type="molecule type" value="Genomic_DNA"/>
</dbReference>
<gene>
    <name evidence="2" type="ORF">BD310DRAFT_937693</name>
</gene>
<feature type="compositionally biased region" description="Polar residues" evidence="1">
    <location>
        <begin position="506"/>
        <end position="520"/>
    </location>
</feature>
<feature type="region of interest" description="Disordered" evidence="1">
    <location>
        <begin position="1075"/>
        <end position="1152"/>
    </location>
</feature>
<name>A0A4Q9PFB6_9APHY</name>
<feature type="region of interest" description="Disordered" evidence="1">
    <location>
        <begin position="391"/>
        <end position="480"/>
    </location>
</feature>
<evidence type="ECO:0000313" key="3">
    <source>
        <dbReference type="Proteomes" id="UP000292082"/>
    </source>
</evidence>
<feature type="region of interest" description="Disordered" evidence="1">
    <location>
        <begin position="176"/>
        <end position="286"/>
    </location>
</feature>
<accession>A0A4Q9PFB6</accession>
<feature type="compositionally biased region" description="Basic and acidic residues" evidence="1">
    <location>
        <begin position="641"/>
        <end position="650"/>
    </location>
</feature>
<feature type="compositionally biased region" description="Basic and acidic residues" evidence="1">
    <location>
        <begin position="496"/>
        <end position="505"/>
    </location>
</feature>
<feature type="compositionally biased region" description="Basic and acidic residues" evidence="1">
    <location>
        <begin position="665"/>
        <end position="681"/>
    </location>
</feature>
<feature type="compositionally biased region" description="Basic and acidic residues" evidence="1">
    <location>
        <begin position="918"/>
        <end position="930"/>
    </location>
</feature>
<feature type="region of interest" description="Disordered" evidence="1">
    <location>
        <begin position="547"/>
        <end position="703"/>
    </location>
</feature>
<feature type="compositionally biased region" description="Low complexity" evidence="1">
    <location>
        <begin position="1075"/>
        <end position="1091"/>
    </location>
</feature>
<dbReference type="Proteomes" id="UP000292082">
    <property type="component" value="Unassembled WGS sequence"/>
</dbReference>
<keyword evidence="3" id="KW-1185">Reference proteome</keyword>